<gene>
    <name evidence="2" type="ORF">SBA1_90072</name>
</gene>
<keyword evidence="1" id="KW-0472">Membrane</keyword>
<keyword evidence="1" id="KW-0812">Transmembrane</keyword>
<dbReference type="Proteomes" id="UP000238701">
    <property type="component" value="Unassembled WGS sequence"/>
</dbReference>
<accession>A0A2U3LAM9</accession>
<keyword evidence="1" id="KW-1133">Transmembrane helix</keyword>
<name>A0A2U3LAM9_9BACT</name>
<evidence type="ECO:0000313" key="2">
    <source>
        <dbReference type="EMBL" id="SPF48936.1"/>
    </source>
</evidence>
<proteinExistence type="predicted"/>
<dbReference type="AlphaFoldDB" id="A0A2U3LAM9"/>
<dbReference type="EMBL" id="OMOD01000188">
    <property type="protein sequence ID" value="SPF48936.1"/>
    <property type="molecule type" value="Genomic_DNA"/>
</dbReference>
<reference evidence="3" key="1">
    <citation type="submission" date="2018-02" db="EMBL/GenBank/DDBJ databases">
        <authorList>
            <person name="Hausmann B."/>
        </authorList>
    </citation>
    <scope>NUCLEOTIDE SEQUENCE [LARGE SCALE GENOMIC DNA]</scope>
    <source>
        <strain evidence="3">Peat soil MAG SbA1</strain>
    </source>
</reference>
<sequence>MLLGLLADFLLPFRWALGATIPIIFIAWWVAYRSDWF</sequence>
<organism evidence="2 3">
    <name type="scientific">Candidatus Sulfotelmatobacter kueseliae</name>
    <dbReference type="NCBI Taxonomy" id="2042962"/>
    <lineage>
        <taxon>Bacteria</taxon>
        <taxon>Pseudomonadati</taxon>
        <taxon>Acidobacteriota</taxon>
        <taxon>Terriglobia</taxon>
        <taxon>Terriglobales</taxon>
        <taxon>Candidatus Korobacteraceae</taxon>
        <taxon>Candidatus Sulfotelmatobacter</taxon>
    </lineage>
</organism>
<feature type="transmembrane region" description="Helical" evidence="1">
    <location>
        <begin position="12"/>
        <end position="32"/>
    </location>
</feature>
<protein>
    <submittedName>
        <fullName evidence="2">Uncharacterized protein</fullName>
    </submittedName>
</protein>
<evidence type="ECO:0000256" key="1">
    <source>
        <dbReference type="SAM" id="Phobius"/>
    </source>
</evidence>
<evidence type="ECO:0000313" key="3">
    <source>
        <dbReference type="Proteomes" id="UP000238701"/>
    </source>
</evidence>